<keyword evidence="3" id="KW-1185">Reference proteome</keyword>
<gene>
    <name evidence="2" type="ORF">HK100_012435</name>
</gene>
<evidence type="ECO:0000256" key="1">
    <source>
        <dbReference type="SAM" id="MobiDB-lite"/>
    </source>
</evidence>
<sequence>MDFANRKGGSKESVADKARRERNERAAAKKTADEAEIQQHAADVVTRGLRRFLDAQKAFDKLAKCLDRVLTDKPKSKLNLDTANANVNRIDHADHAEANVDTLNLSITRPRDLLLLLHLAQTVAAKLRTAQRKAENEVRLTNLCSALVAASSPSGTFVLSPFIANANYLATVSSKCISDLINTCLQRVIGENGLQKQSQSSYASGSETLLLLQALDGSKWVTNSSDSNALDSIKKSLVNDSRLWKSVHESILSKVKLIIALSKSHKSVAHTLSSADEKSVKKINLWINAMIHLSFLILATPFVGSSEKWICFSNYIMSVPLLIPTLDKSGLELWRKNSAFKNCLQVLSTDKFYKDDSFAFINGELSVFVIGNLVELFRSNSKPNGTSLSPLI</sequence>
<accession>A0AAD5T2C9</accession>
<evidence type="ECO:0000313" key="2">
    <source>
        <dbReference type="EMBL" id="KAJ3121309.1"/>
    </source>
</evidence>
<evidence type="ECO:0000313" key="3">
    <source>
        <dbReference type="Proteomes" id="UP001211907"/>
    </source>
</evidence>
<feature type="compositionally biased region" description="Basic and acidic residues" evidence="1">
    <location>
        <begin position="9"/>
        <end position="33"/>
    </location>
</feature>
<dbReference type="Proteomes" id="UP001211907">
    <property type="component" value="Unassembled WGS sequence"/>
</dbReference>
<protein>
    <submittedName>
        <fullName evidence="2">Uncharacterized protein</fullName>
    </submittedName>
</protein>
<comment type="caution">
    <text evidence="2">The sequence shown here is derived from an EMBL/GenBank/DDBJ whole genome shotgun (WGS) entry which is preliminary data.</text>
</comment>
<dbReference type="EMBL" id="JADGJH010000891">
    <property type="protein sequence ID" value="KAJ3121309.1"/>
    <property type="molecule type" value="Genomic_DNA"/>
</dbReference>
<reference evidence="2" key="1">
    <citation type="submission" date="2020-05" db="EMBL/GenBank/DDBJ databases">
        <title>Phylogenomic resolution of chytrid fungi.</title>
        <authorList>
            <person name="Stajich J.E."/>
            <person name="Amses K."/>
            <person name="Simmons R."/>
            <person name="Seto K."/>
            <person name="Myers J."/>
            <person name="Bonds A."/>
            <person name="Quandt C.A."/>
            <person name="Barry K."/>
            <person name="Liu P."/>
            <person name="Grigoriev I."/>
            <person name="Longcore J.E."/>
            <person name="James T.Y."/>
        </authorList>
    </citation>
    <scope>NUCLEOTIDE SEQUENCE</scope>
    <source>
        <strain evidence="2">JEL0513</strain>
    </source>
</reference>
<proteinExistence type="predicted"/>
<feature type="region of interest" description="Disordered" evidence="1">
    <location>
        <begin position="1"/>
        <end position="38"/>
    </location>
</feature>
<name>A0AAD5T2C9_9FUNG</name>
<dbReference type="AlphaFoldDB" id="A0AAD5T2C9"/>
<organism evidence="2 3">
    <name type="scientific">Physocladia obscura</name>
    <dbReference type="NCBI Taxonomy" id="109957"/>
    <lineage>
        <taxon>Eukaryota</taxon>
        <taxon>Fungi</taxon>
        <taxon>Fungi incertae sedis</taxon>
        <taxon>Chytridiomycota</taxon>
        <taxon>Chytridiomycota incertae sedis</taxon>
        <taxon>Chytridiomycetes</taxon>
        <taxon>Chytridiales</taxon>
        <taxon>Chytriomycetaceae</taxon>
        <taxon>Physocladia</taxon>
    </lineage>
</organism>